<organism evidence="1 2">
    <name type="scientific">Enterococcus gallinarum</name>
    <dbReference type="NCBI Taxonomy" id="1353"/>
    <lineage>
        <taxon>Bacteria</taxon>
        <taxon>Bacillati</taxon>
        <taxon>Bacillota</taxon>
        <taxon>Bacilli</taxon>
        <taxon>Lactobacillales</taxon>
        <taxon>Enterococcaceae</taxon>
        <taxon>Enterococcus</taxon>
    </lineage>
</organism>
<gene>
    <name evidence="1" type="ORF">EGM181_06870</name>
</gene>
<dbReference type="Proteomes" id="UP000516696">
    <property type="component" value="Chromosome"/>
</dbReference>
<proteinExistence type="predicted"/>
<protein>
    <submittedName>
        <fullName evidence="1">Uncharacterized protein</fullName>
    </submittedName>
</protein>
<name>A0AAE7MNZ8_ENTGA</name>
<reference evidence="1 2" key="1">
    <citation type="submission" date="2020-03" db="EMBL/GenBank/DDBJ databases">
        <title>Characterization of ganglioside-mimicking enterococci.</title>
        <authorList>
            <person name="Patry R.T."/>
            <person name="Nothaft H."/>
            <person name="Bridger R."/>
            <person name="Shajahan A."/>
            <person name="Huynh S."/>
            <person name="Sanchez S."/>
            <person name="Azadi P."/>
            <person name="Cooper K."/>
            <person name="Miller W.G."/>
            <person name="Parker C.T."/>
            <person name="Wells L."/>
            <person name="Szymanski C.M."/>
        </authorList>
    </citation>
    <scope>NUCLEOTIDE SEQUENCE [LARGE SCALE GENOMIC DNA]</scope>
    <source>
        <strain evidence="1 2">EGM181</strain>
    </source>
</reference>
<dbReference type="AlphaFoldDB" id="A0AAE7MNZ8"/>
<dbReference type="EMBL" id="CP050485">
    <property type="protein sequence ID" value="QOG26984.1"/>
    <property type="molecule type" value="Genomic_DNA"/>
</dbReference>
<sequence>MKITVDARAAMKSAAEYVLNDLECLPVELELTDDPNDLLKTASDITSEYQDEFFRCLEMEFNFRLFHSISKQLANNGIHIVRKEDS</sequence>
<evidence type="ECO:0000313" key="1">
    <source>
        <dbReference type="EMBL" id="QOG26984.1"/>
    </source>
</evidence>
<dbReference type="RefSeq" id="WP_192189551.1">
    <property type="nucleotide sequence ID" value="NZ_CP050485.1"/>
</dbReference>
<evidence type="ECO:0000313" key="2">
    <source>
        <dbReference type="Proteomes" id="UP000516696"/>
    </source>
</evidence>
<accession>A0AAE7MNZ8</accession>